<keyword evidence="2" id="KW-0813">Transport</keyword>
<dbReference type="AlphaFoldDB" id="A0A0G0JML4"/>
<evidence type="ECO:0000256" key="3">
    <source>
        <dbReference type="ARBA" id="ARBA00022475"/>
    </source>
</evidence>
<evidence type="ECO:0000256" key="7">
    <source>
        <dbReference type="SAM" id="Phobius"/>
    </source>
</evidence>
<feature type="transmembrane region" description="Helical" evidence="7">
    <location>
        <begin position="173"/>
        <end position="191"/>
    </location>
</feature>
<dbReference type="Proteomes" id="UP000034235">
    <property type="component" value="Unassembled WGS sequence"/>
</dbReference>
<feature type="transmembrane region" description="Helical" evidence="7">
    <location>
        <begin position="20"/>
        <end position="44"/>
    </location>
</feature>
<dbReference type="PANTHER" id="PTHR23513:SF9">
    <property type="entry name" value="ENTEROBACTIN EXPORTER ENTS"/>
    <property type="match status" value="1"/>
</dbReference>
<dbReference type="PROSITE" id="PS50850">
    <property type="entry name" value="MFS"/>
    <property type="match status" value="1"/>
</dbReference>
<dbReference type="CDD" id="cd06173">
    <property type="entry name" value="MFS_MefA_like"/>
    <property type="match status" value="1"/>
</dbReference>
<gene>
    <name evidence="9" type="ORF">US86_C0023G0005</name>
</gene>
<dbReference type="EMBL" id="LBUP01000023">
    <property type="protein sequence ID" value="KKQ64365.1"/>
    <property type="molecule type" value="Genomic_DNA"/>
</dbReference>
<comment type="caution">
    <text evidence="9">The sequence shown here is derived from an EMBL/GenBank/DDBJ whole genome shotgun (WGS) entry which is preliminary data.</text>
</comment>
<dbReference type="InterPro" id="IPR010290">
    <property type="entry name" value="TM_effector"/>
</dbReference>
<feature type="transmembrane region" description="Helical" evidence="7">
    <location>
        <begin position="56"/>
        <end position="73"/>
    </location>
</feature>
<name>A0A0G0JML4_9BACT</name>
<evidence type="ECO:0000259" key="8">
    <source>
        <dbReference type="PROSITE" id="PS50850"/>
    </source>
</evidence>
<feature type="transmembrane region" description="Helical" evidence="7">
    <location>
        <begin position="85"/>
        <end position="102"/>
    </location>
</feature>
<dbReference type="InterPro" id="IPR020846">
    <property type="entry name" value="MFS_dom"/>
</dbReference>
<reference evidence="9 10" key="1">
    <citation type="journal article" date="2015" name="Nature">
        <title>rRNA introns, odd ribosomes, and small enigmatic genomes across a large radiation of phyla.</title>
        <authorList>
            <person name="Brown C.T."/>
            <person name="Hug L.A."/>
            <person name="Thomas B.C."/>
            <person name="Sharon I."/>
            <person name="Castelle C.J."/>
            <person name="Singh A."/>
            <person name="Wilkins M.J."/>
            <person name="Williams K.H."/>
            <person name="Banfield J.F."/>
        </authorList>
    </citation>
    <scope>NUCLEOTIDE SEQUENCE [LARGE SCALE GENOMIC DNA]</scope>
</reference>
<organism evidence="9 10">
    <name type="scientific">Candidatus Daviesbacteria bacterium GW2011_GWA2_38_24</name>
    <dbReference type="NCBI Taxonomy" id="1618422"/>
    <lineage>
        <taxon>Bacteria</taxon>
        <taxon>Candidatus Daviesiibacteriota</taxon>
    </lineage>
</organism>
<proteinExistence type="predicted"/>
<dbReference type="SUPFAM" id="SSF103473">
    <property type="entry name" value="MFS general substrate transporter"/>
    <property type="match status" value="1"/>
</dbReference>
<evidence type="ECO:0000313" key="10">
    <source>
        <dbReference type="Proteomes" id="UP000034235"/>
    </source>
</evidence>
<evidence type="ECO:0000256" key="1">
    <source>
        <dbReference type="ARBA" id="ARBA00004651"/>
    </source>
</evidence>
<evidence type="ECO:0000256" key="5">
    <source>
        <dbReference type="ARBA" id="ARBA00022989"/>
    </source>
</evidence>
<evidence type="ECO:0000313" key="9">
    <source>
        <dbReference type="EMBL" id="KKQ64365.1"/>
    </source>
</evidence>
<evidence type="ECO:0000256" key="4">
    <source>
        <dbReference type="ARBA" id="ARBA00022692"/>
    </source>
</evidence>
<keyword evidence="4 7" id="KW-0812">Transmembrane</keyword>
<feature type="transmembrane region" description="Helical" evidence="7">
    <location>
        <begin position="108"/>
        <end position="130"/>
    </location>
</feature>
<dbReference type="PANTHER" id="PTHR23513">
    <property type="entry name" value="INTEGRAL MEMBRANE EFFLUX PROTEIN-RELATED"/>
    <property type="match status" value="1"/>
</dbReference>
<dbReference type="Pfam" id="PF05977">
    <property type="entry name" value="MFS_3"/>
    <property type="match status" value="1"/>
</dbReference>
<dbReference type="GO" id="GO:0022857">
    <property type="term" value="F:transmembrane transporter activity"/>
    <property type="evidence" value="ECO:0007669"/>
    <property type="project" value="InterPro"/>
</dbReference>
<dbReference type="Gene3D" id="1.20.1250.20">
    <property type="entry name" value="MFS general substrate transporter like domains"/>
    <property type="match status" value="1"/>
</dbReference>
<sequence>MFNLDSIKEGIKFVFKTPLIYSSMLIDFLGTFFASATTLMPIFAVDILKVGPKELGFLYAAPSIGAIAAGFFFPFINKIKSKGKLLVFSICFFGLNTIFFALSKNLYLSLIFIGLSGAGDMISTIIRNVIRQLNTPDRLRGRMTAVNMVFYTGGPQLGETEAGIAASLMGTPLSVAFGGIATIITTIYVAIKTPQLLNYKDNN</sequence>
<protein>
    <submittedName>
        <fullName evidence="9">Major facilitator superfamily</fullName>
    </submittedName>
</protein>
<keyword evidence="5 7" id="KW-1133">Transmembrane helix</keyword>
<keyword evidence="6 7" id="KW-0472">Membrane</keyword>
<dbReference type="InterPro" id="IPR036259">
    <property type="entry name" value="MFS_trans_sf"/>
</dbReference>
<evidence type="ECO:0000256" key="2">
    <source>
        <dbReference type="ARBA" id="ARBA00022448"/>
    </source>
</evidence>
<accession>A0A0G0JML4</accession>
<feature type="domain" description="Major facilitator superfamily (MFS) profile" evidence="8">
    <location>
        <begin position="16"/>
        <end position="203"/>
    </location>
</feature>
<evidence type="ECO:0000256" key="6">
    <source>
        <dbReference type="ARBA" id="ARBA00023136"/>
    </source>
</evidence>
<keyword evidence="3" id="KW-1003">Cell membrane</keyword>
<dbReference type="GO" id="GO:0005886">
    <property type="term" value="C:plasma membrane"/>
    <property type="evidence" value="ECO:0007669"/>
    <property type="project" value="UniProtKB-SubCell"/>
</dbReference>
<comment type="subcellular location">
    <subcellularLocation>
        <location evidence="1">Cell membrane</location>
        <topology evidence="1">Multi-pass membrane protein</topology>
    </subcellularLocation>
</comment>